<evidence type="ECO:0000313" key="3">
    <source>
        <dbReference type="EMBL" id="OGE51000.1"/>
    </source>
</evidence>
<dbReference type="GeneID" id="34578568"/>
<dbReference type="GO" id="GO:0072330">
    <property type="term" value="P:monocarboxylic acid biosynthetic process"/>
    <property type="evidence" value="ECO:0007669"/>
    <property type="project" value="UniProtKB-ARBA"/>
</dbReference>
<comment type="caution">
    <text evidence="3">The sequence shown here is derived from an EMBL/GenBank/DDBJ whole genome shotgun (WGS) entry which is preliminary data.</text>
</comment>
<dbReference type="Proteomes" id="UP000177622">
    <property type="component" value="Unassembled WGS sequence"/>
</dbReference>
<feature type="domain" description="Alpha/beta hydrolase fold-3" evidence="2">
    <location>
        <begin position="102"/>
        <end position="140"/>
    </location>
</feature>
<reference evidence="3 4" key="1">
    <citation type="journal article" date="2016" name="Sci. Rep.">
        <title>Penicillium arizonense, a new, genome sequenced fungal species, reveals a high chemical diversity in secreted metabolites.</title>
        <authorList>
            <person name="Grijseels S."/>
            <person name="Nielsen J.C."/>
            <person name="Randelovic M."/>
            <person name="Nielsen J."/>
            <person name="Nielsen K.F."/>
            <person name="Workman M."/>
            <person name="Frisvad J.C."/>
        </authorList>
    </citation>
    <scope>NUCLEOTIDE SEQUENCE [LARGE SCALE GENOMIC DNA]</scope>
    <source>
        <strain evidence="3 4">CBS 141311</strain>
    </source>
</reference>
<dbReference type="InterPro" id="IPR013094">
    <property type="entry name" value="AB_hydrolase_3"/>
</dbReference>
<keyword evidence="1" id="KW-0378">Hydrolase</keyword>
<dbReference type="PANTHER" id="PTHR48081:SF8">
    <property type="entry name" value="ALPHA_BETA HYDROLASE FOLD-3 DOMAIN-CONTAINING PROTEIN-RELATED"/>
    <property type="match status" value="1"/>
</dbReference>
<dbReference type="STRING" id="1835702.A0A1F5LDB8"/>
<dbReference type="Pfam" id="PF07859">
    <property type="entry name" value="Abhydrolase_3"/>
    <property type="match status" value="2"/>
</dbReference>
<dbReference type="SUPFAM" id="SSF53474">
    <property type="entry name" value="alpha/beta-Hydrolases"/>
    <property type="match status" value="1"/>
</dbReference>
<proteinExistence type="predicted"/>
<accession>A0A1F5LDB8</accession>
<name>A0A1F5LDB8_PENAI</name>
<evidence type="ECO:0000256" key="1">
    <source>
        <dbReference type="ARBA" id="ARBA00022801"/>
    </source>
</evidence>
<dbReference type="PANTHER" id="PTHR48081">
    <property type="entry name" value="AB HYDROLASE SUPERFAMILY PROTEIN C4A8.06C"/>
    <property type="match status" value="1"/>
</dbReference>
<sequence length="358" mass="39727">MSPGKVSSENGQWLARRYEYGQEHPEWEEFYFKNKASVPTLVGNVKSLREIMLNVKMGGQNKAVPITKGLVVNDQVISSEDGVEIKLRIYTPFPPSEGLPIMIYFHGGGWALGDLEGEDRTCRGICVSTRMVVVGVNYRLYESILSICLLLGTTLIQESAPEHPYPAALNDAWATLEWVLANQATHKANVNKILVGGTSAGANLAAVICHQAKARGVTIRGQLLRIPIVCQSTPHYRDLGLESMNYYHDTPILCRQSMVQFLEWYSPPDAADMSVSPLLAMDFTDLPPAYIQVCGRDPLRDEGLAYADKLEEYGVPVRVNVYQGLPHAFWIFPEISTSGQAAQELLDGIDWLLKEISD</sequence>
<dbReference type="Gene3D" id="3.40.50.1820">
    <property type="entry name" value="alpha/beta hydrolase"/>
    <property type="match status" value="1"/>
</dbReference>
<organism evidence="3 4">
    <name type="scientific">Penicillium arizonense</name>
    <dbReference type="NCBI Taxonomy" id="1835702"/>
    <lineage>
        <taxon>Eukaryota</taxon>
        <taxon>Fungi</taxon>
        <taxon>Dikarya</taxon>
        <taxon>Ascomycota</taxon>
        <taxon>Pezizomycotina</taxon>
        <taxon>Eurotiomycetes</taxon>
        <taxon>Eurotiomycetidae</taxon>
        <taxon>Eurotiales</taxon>
        <taxon>Aspergillaceae</taxon>
        <taxon>Penicillium</taxon>
    </lineage>
</organism>
<dbReference type="RefSeq" id="XP_022486446.1">
    <property type="nucleotide sequence ID" value="XM_022633834.1"/>
</dbReference>
<keyword evidence="4" id="KW-1185">Reference proteome</keyword>
<gene>
    <name evidence="3" type="ORF">PENARI_c015G08214</name>
</gene>
<feature type="domain" description="Alpha/beta hydrolase fold-3" evidence="2">
    <location>
        <begin position="159"/>
        <end position="330"/>
    </location>
</feature>
<dbReference type="InterPro" id="IPR050300">
    <property type="entry name" value="GDXG_lipolytic_enzyme"/>
</dbReference>
<dbReference type="GO" id="GO:0016787">
    <property type="term" value="F:hydrolase activity"/>
    <property type="evidence" value="ECO:0007669"/>
    <property type="project" value="UniProtKB-KW"/>
</dbReference>
<evidence type="ECO:0000259" key="2">
    <source>
        <dbReference type="Pfam" id="PF07859"/>
    </source>
</evidence>
<dbReference type="AlphaFoldDB" id="A0A1F5LDB8"/>
<protein>
    <recommendedName>
        <fullName evidence="2">Alpha/beta hydrolase fold-3 domain-containing protein</fullName>
    </recommendedName>
</protein>
<dbReference type="OrthoDB" id="408631at2759"/>
<dbReference type="InterPro" id="IPR029058">
    <property type="entry name" value="AB_hydrolase_fold"/>
</dbReference>
<evidence type="ECO:0000313" key="4">
    <source>
        <dbReference type="Proteomes" id="UP000177622"/>
    </source>
</evidence>
<dbReference type="GO" id="GO:0017000">
    <property type="term" value="P:antibiotic biosynthetic process"/>
    <property type="evidence" value="ECO:0007669"/>
    <property type="project" value="UniProtKB-ARBA"/>
</dbReference>
<dbReference type="EMBL" id="LXJU01000015">
    <property type="protein sequence ID" value="OGE51000.1"/>
    <property type="molecule type" value="Genomic_DNA"/>
</dbReference>